<proteinExistence type="predicted"/>
<dbReference type="SUPFAM" id="SSF55961">
    <property type="entry name" value="Bet v1-like"/>
    <property type="match status" value="1"/>
</dbReference>
<dbReference type="PANTHER" id="PTHR33824:SF7">
    <property type="entry name" value="POLYKETIDE CYCLASE_DEHYDRASE AND LIPID TRANSPORT SUPERFAMILY PROTEIN"/>
    <property type="match status" value="1"/>
</dbReference>
<organism evidence="3 4">
    <name type="scientific">Deinococcus enclensis</name>
    <dbReference type="NCBI Taxonomy" id="1049582"/>
    <lineage>
        <taxon>Bacteria</taxon>
        <taxon>Thermotogati</taxon>
        <taxon>Deinococcota</taxon>
        <taxon>Deinococci</taxon>
        <taxon>Deinococcales</taxon>
        <taxon>Deinococcaceae</taxon>
        <taxon>Deinococcus</taxon>
    </lineage>
</organism>
<evidence type="ECO:0000313" key="4">
    <source>
        <dbReference type="Proteomes" id="UP001232163"/>
    </source>
</evidence>
<feature type="compositionally biased region" description="Basic and acidic residues" evidence="1">
    <location>
        <begin position="238"/>
        <end position="248"/>
    </location>
</feature>
<name>A0ABT9MIK9_9DEIO</name>
<protein>
    <submittedName>
        <fullName evidence="3">Membrane protein</fullName>
    </submittedName>
</protein>
<dbReference type="Pfam" id="PF03364">
    <property type="entry name" value="Polyketide_cyc"/>
    <property type="match status" value="1"/>
</dbReference>
<accession>A0ABT9MIK9</accession>
<dbReference type="Gene3D" id="3.30.530.20">
    <property type="match status" value="1"/>
</dbReference>
<dbReference type="InterPro" id="IPR023393">
    <property type="entry name" value="START-like_dom_sf"/>
</dbReference>
<dbReference type="PANTHER" id="PTHR33824">
    <property type="entry name" value="POLYKETIDE CYCLASE/DEHYDRASE AND LIPID TRANSPORT SUPERFAMILY PROTEIN"/>
    <property type="match status" value="1"/>
</dbReference>
<dbReference type="CDD" id="cd07817">
    <property type="entry name" value="SRPBCC_8"/>
    <property type="match status" value="1"/>
</dbReference>
<keyword evidence="4" id="KW-1185">Reference proteome</keyword>
<gene>
    <name evidence="3" type="ORF">QO006_003495</name>
</gene>
<evidence type="ECO:0000313" key="3">
    <source>
        <dbReference type="EMBL" id="MDP9766034.1"/>
    </source>
</evidence>
<evidence type="ECO:0000259" key="2">
    <source>
        <dbReference type="Pfam" id="PF03364"/>
    </source>
</evidence>
<dbReference type="InterPro" id="IPR047137">
    <property type="entry name" value="ORF3"/>
</dbReference>
<sequence length="271" mass="29022">MTMREEPETSAPAATPDMVLSERSLFGLLGGTLLALGLRSRSTLGTLLLGGAGAGLGYLAWKGSNPVAPALKIEVGADPGEVVVRDAVTIARPVSGLYEYWRRLENLPRLMSHLESVEVLDGNRSKWTVKAPLGQHVSWEAERTAEEQDRRIAWQSLPGSMIENSGEVLFREAPGARGTEIVVRLSYRPPLGTTGAVIARAFGQEPAQQLRDDLMRFKREQELGFNPTTNGQTSGRPDAGKAMKDEGPKAGQDQQGAEHGAQGSAPRGGTA</sequence>
<dbReference type="Proteomes" id="UP001232163">
    <property type="component" value="Unassembled WGS sequence"/>
</dbReference>
<dbReference type="InterPro" id="IPR005031">
    <property type="entry name" value="COQ10_START"/>
</dbReference>
<feature type="region of interest" description="Disordered" evidence="1">
    <location>
        <begin position="222"/>
        <end position="271"/>
    </location>
</feature>
<feature type="compositionally biased region" description="Polar residues" evidence="1">
    <location>
        <begin position="226"/>
        <end position="235"/>
    </location>
</feature>
<comment type="caution">
    <text evidence="3">The sequence shown here is derived from an EMBL/GenBank/DDBJ whole genome shotgun (WGS) entry which is preliminary data.</text>
</comment>
<reference evidence="3 4" key="1">
    <citation type="submission" date="2023-07" db="EMBL/GenBank/DDBJ databases">
        <title>Genomic Encyclopedia of Type Strains, Phase IV (KMG-IV): sequencing the most valuable type-strain genomes for metagenomic binning, comparative biology and taxonomic classification.</title>
        <authorList>
            <person name="Goeker M."/>
        </authorList>
    </citation>
    <scope>NUCLEOTIDE SEQUENCE [LARGE SCALE GENOMIC DNA]</scope>
    <source>
        <strain evidence="3 4">NIO-1023</strain>
    </source>
</reference>
<dbReference type="EMBL" id="JAURUR010000018">
    <property type="protein sequence ID" value="MDP9766034.1"/>
    <property type="molecule type" value="Genomic_DNA"/>
</dbReference>
<dbReference type="RefSeq" id="WP_307468799.1">
    <property type="nucleotide sequence ID" value="NZ_JAURUR010000018.1"/>
</dbReference>
<feature type="domain" description="Coenzyme Q-binding protein COQ10 START" evidence="2">
    <location>
        <begin position="90"/>
        <end position="214"/>
    </location>
</feature>
<evidence type="ECO:0000256" key="1">
    <source>
        <dbReference type="SAM" id="MobiDB-lite"/>
    </source>
</evidence>